<feature type="region of interest" description="Disordered" evidence="1">
    <location>
        <begin position="200"/>
        <end position="220"/>
    </location>
</feature>
<gene>
    <name evidence="2" type="ORF">ACFPZN_35100</name>
</gene>
<feature type="compositionally biased region" description="Basic and acidic residues" evidence="1">
    <location>
        <begin position="211"/>
        <end position="220"/>
    </location>
</feature>
<proteinExistence type="predicted"/>
<keyword evidence="3" id="KW-1185">Reference proteome</keyword>
<dbReference type="Gene3D" id="3.20.20.80">
    <property type="entry name" value="Glycosidases"/>
    <property type="match status" value="1"/>
</dbReference>
<evidence type="ECO:0000313" key="2">
    <source>
        <dbReference type="EMBL" id="MFC5750875.1"/>
    </source>
</evidence>
<evidence type="ECO:0000256" key="1">
    <source>
        <dbReference type="SAM" id="MobiDB-lite"/>
    </source>
</evidence>
<feature type="compositionally biased region" description="Basic residues" evidence="1">
    <location>
        <begin position="148"/>
        <end position="162"/>
    </location>
</feature>
<accession>A0ABW1ABY1</accession>
<dbReference type="EMBL" id="JBHSON010000060">
    <property type="protein sequence ID" value="MFC5750875.1"/>
    <property type="molecule type" value="Genomic_DNA"/>
</dbReference>
<protein>
    <submittedName>
        <fullName evidence="2">Uncharacterized protein</fullName>
    </submittedName>
</protein>
<feature type="region of interest" description="Disordered" evidence="1">
    <location>
        <begin position="148"/>
        <end position="172"/>
    </location>
</feature>
<sequence>MQLGQPDGPVADRVQRPFDLRQDLGCPLGVRLEPRRRDPLVAQRITREGLMKETPPGDVLLDQVVVLPDDAVADQLGNAVQPGEPLQRSAVATEPLDRVATALVEPAVRPGLPQHQLTGPVRAAAVGDVEDLVDPVREPALGLRQMRPHRIGHPHPVRHREHRAPGRGLQVPSRMTERPHRFSIGVRAGQIGVIANVERTRADPPGAQRGRAPDAREPLGKLPESRAESVFTHRVEPCQHTTVQTVGGVGVLRPDGRPAAQEPERDPRADTVGPDPFDGFGGGGQRAGNVDPPPLLAVRAGREHDPPADLAPAPALRGGLVGLGEAAGRVGHPLRRVEEVRIGQAERLVALQCGRRSHERQLALSPNPGRTSFRSADHCGAPPTRAGSPGSGAPRISAGHNRPKPLQPHRLREQIAEVSARVNELLGKAVAVVRERFHGKVTYAAIPIDRVDWAPFDIVSVDLYRSAEIAGRFAEGVRTLVAQGKPVAITEFWWDCLAAVRNGQAAGVLPGRGFMSDPCHRG</sequence>
<dbReference type="RefSeq" id="WP_378286697.1">
    <property type="nucleotide sequence ID" value="NZ_JBHSON010000060.1"/>
</dbReference>
<feature type="region of interest" description="Disordered" evidence="1">
    <location>
        <begin position="248"/>
        <end position="273"/>
    </location>
</feature>
<comment type="caution">
    <text evidence="2">The sequence shown here is derived from an EMBL/GenBank/DDBJ whole genome shotgun (WGS) entry which is preliminary data.</text>
</comment>
<name>A0ABW1ABY1_9ACTN</name>
<organism evidence="2 3">
    <name type="scientific">Actinomadura rugatobispora</name>
    <dbReference type="NCBI Taxonomy" id="1994"/>
    <lineage>
        <taxon>Bacteria</taxon>
        <taxon>Bacillati</taxon>
        <taxon>Actinomycetota</taxon>
        <taxon>Actinomycetes</taxon>
        <taxon>Streptosporangiales</taxon>
        <taxon>Thermomonosporaceae</taxon>
        <taxon>Actinomadura</taxon>
    </lineage>
</organism>
<evidence type="ECO:0000313" key="3">
    <source>
        <dbReference type="Proteomes" id="UP001596074"/>
    </source>
</evidence>
<feature type="region of interest" description="Disordered" evidence="1">
    <location>
        <begin position="380"/>
        <end position="406"/>
    </location>
</feature>
<reference evidence="3" key="1">
    <citation type="journal article" date="2019" name="Int. J. Syst. Evol. Microbiol.">
        <title>The Global Catalogue of Microorganisms (GCM) 10K type strain sequencing project: providing services to taxonomists for standard genome sequencing and annotation.</title>
        <authorList>
            <consortium name="The Broad Institute Genomics Platform"/>
            <consortium name="The Broad Institute Genome Sequencing Center for Infectious Disease"/>
            <person name="Wu L."/>
            <person name="Ma J."/>
        </authorList>
    </citation>
    <scope>NUCLEOTIDE SEQUENCE [LARGE SCALE GENOMIC DNA]</scope>
    <source>
        <strain evidence="3">KCTC 42087</strain>
    </source>
</reference>
<dbReference type="Proteomes" id="UP001596074">
    <property type="component" value="Unassembled WGS sequence"/>
</dbReference>